<protein>
    <submittedName>
        <fullName evidence="1">Uncharacterized protein</fullName>
    </submittedName>
</protein>
<sequence length="135" mass="15098">MGHKLSLYVWVTGKCSFAWFTRLSEIEILAQLLEPYFLVLPGLKVAQINVVGGGDLEIDLLGVGDVFVAFLGQQLAAAGFRNYLTATATRGLKTKAMTHKRWELPWSLWSCGAGKREPIFGFREKEKKEIGFFLS</sequence>
<evidence type="ECO:0000313" key="2">
    <source>
        <dbReference type="Proteomes" id="UP001314170"/>
    </source>
</evidence>
<accession>A0AAV1S7U7</accession>
<organism evidence="1 2">
    <name type="scientific">Dovyalis caffra</name>
    <dbReference type="NCBI Taxonomy" id="77055"/>
    <lineage>
        <taxon>Eukaryota</taxon>
        <taxon>Viridiplantae</taxon>
        <taxon>Streptophyta</taxon>
        <taxon>Embryophyta</taxon>
        <taxon>Tracheophyta</taxon>
        <taxon>Spermatophyta</taxon>
        <taxon>Magnoliopsida</taxon>
        <taxon>eudicotyledons</taxon>
        <taxon>Gunneridae</taxon>
        <taxon>Pentapetalae</taxon>
        <taxon>rosids</taxon>
        <taxon>fabids</taxon>
        <taxon>Malpighiales</taxon>
        <taxon>Salicaceae</taxon>
        <taxon>Flacourtieae</taxon>
        <taxon>Dovyalis</taxon>
    </lineage>
</organism>
<comment type="caution">
    <text evidence="1">The sequence shown here is derived from an EMBL/GenBank/DDBJ whole genome shotgun (WGS) entry which is preliminary data.</text>
</comment>
<gene>
    <name evidence="1" type="ORF">DCAF_LOCUS20188</name>
</gene>
<keyword evidence="2" id="KW-1185">Reference proteome</keyword>
<reference evidence="1 2" key="1">
    <citation type="submission" date="2024-01" db="EMBL/GenBank/DDBJ databases">
        <authorList>
            <person name="Waweru B."/>
        </authorList>
    </citation>
    <scope>NUCLEOTIDE SEQUENCE [LARGE SCALE GENOMIC DNA]</scope>
</reference>
<proteinExistence type="predicted"/>
<dbReference type="AlphaFoldDB" id="A0AAV1S7U7"/>
<evidence type="ECO:0000313" key="1">
    <source>
        <dbReference type="EMBL" id="CAK7347501.1"/>
    </source>
</evidence>
<name>A0AAV1S7U7_9ROSI</name>
<dbReference type="Proteomes" id="UP001314170">
    <property type="component" value="Unassembled WGS sequence"/>
</dbReference>
<dbReference type="EMBL" id="CAWUPB010001173">
    <property type="protein sequence ID" value="CAK7347501.1"/>
    <property type="molecule type" value="Genomic_DNA"/>
</dbReference>